<evidence type="ECO:0000256" key="4">
    <source>
        <dbReference type="SAM" id="SignalP"/>
    </source>
</evidence>
<evidence type="ECO:0000313" key="6">
    <source>
        <dbReference type="EMBL" id="KMO35371.1"/>
    </source>
</evidence>
<dbReference type="PANTHER" id="PTHR30483">
    <property type="entry name" value="LEUCINE-SPECIFIC-BINDING PROTEIN"/>
    <property type="match status" value="1"/>
</dbReference>
<dbReference type="InterPro" id="IPR028081">
    <property type="entry name" value="Leu-bd"/>
</dbReference>
<dbReference type="PATRIC" id="fig|298794.3.peg.608"/>
<organism evidence="6 7">
    <name type="scientific">Methylobacterium variabile</name>
    <dbReference type="NCBI Taxonomy" id="298794"/>
    <lineage>
        <taxon>Bacteria</taxon>
        <taxon>Pseudomonadati</taxon>
        <taxon>Pseudomonadota</taxon>
        <taxon>Alphaproteobacteria</taxon>
        <taxon>Hyphomicrobiales</taxon>
        <taxon>Methylobacteriaceae</taxon>
        <taxon>Methylobacterium</taxon>
    </lineage>
</organism>
<keyword evidence="3" id="KW-0029">Amino-acid transport</keyword>
<evidence type="ECO:0000256" key="1">
    <source>
        <dbReference type="ARBA" id="ARBA00010062"/>
    </source>
</evidence>
<feature type="chain" id="PRO_5005282618" evidence="4">
    <location>
        <begin position="30"/>
        <end position="411"/>
    </location>
</feature>
<dbReference type="PROSITE" id="PS51318">
    <property type="entry name" value="TAT"/>
    <property type="match status" value="1"/>
</dbReference>
<dbReference type="EMBL" id="LABY01000119">
    <property type="protein sequence ID" value="KMO35371.1"/>
    <property type="molecule type" value="Genomic_DNA"/>
</dbReference>
<dbReference type="Pfam" id="PF13458">
    <property type="entry name" value="Peripla_BP_6"/>
    <property type="match status" value="1"/>
</dbReference>
<feature type="signal peptide" evidence="4">
    <location>
        <begin position="1"/>
        <end position="29"/>
    </location>
</feature>
<dbReference type="Gene3D" id="3.40.50.2300">
    <property type="match status" value="2"/>
</dbReference>
<protein>
    <submittedName>
        <fullName evidence="6">Branched-chain amino acid ABC transporter substrate-binding protein</fullName>
    </submittedName>
</protein>
<dbReference type="RefSeq" id="WP_048445483.1">
    <property type="nucleotide sequence ID" value="NZ_LABY01000119.1"/>
</dbReference>
<dbReference type="Proteomes" id="UP000035955">
    <property type="component" value="Unassembled WGS sequence"/>
</dbReference>
<proteinExistence type="inferred from homology"/>
<dbReference type="InterPro" id="IPR006311">
    <property type="entry name" value="TAT_signal"/>
</dbReference>
<dbReference type="CDD" id="cd06340">
    <property type="entry name" value="PBP1_ABC_ligand_binding-like"/>
    <property type="match status" value="1"/>
</dbReference>
<dbReference type="SUPFAM" id="SSF53822">
    <property type="entry name" value="Periplasmic binding protein-like I"/>
    <property type="match status" value="1"/>
</dbReference>
<dbReference type="PANTHER" id="PTHR30483:SF37">
    <property type="entry name" value="ABC TRANSPORTER SUBSTRATE-BINDING PROTEIN"/>
    <property type="match status" value="1"/>
</dbReference>
<dbReference type="OrthoDB" id="7251828at2"/>
<evidence type="ECO:0000313" key="7">
    <source>
        <dbReference type="Proteomes" id="UP000035955"/>
    </source>
</evidence>
<keyword evidence="7" id="KW-1185">Reference proteome</keyword>
<evidence type="ECO:0000259" key="5">
    <source>
        <dbReference type="Pfam" id="PF13458"/>
    </source>
</evidence>
<evidence type="ECO:0000256" key="2">
    <source>
        <dbReference type="ARBA" id="ARBA00022729"/>
    </source>
</evidence>
<comment type="similarity">
    <text evidence="1">Belongs to the leucine-binding protein family.</text>
</comment>
<feature type="domain" description="Leucine-binding protein" evidence="5">
    <location>
        <begin position="34"/>
        <end position="390"/>
    </location>
</feature>
<gene>
    <name evidence="6" type="ORF">VQ02_17525</name>
</gene>
<evidence type="ECO:0000256" key="3">
    <source>
        <dbReference type="ARBA" id="ARBA00022970"/>
    </source>
</evidence>
<dbReference type="InterPro" id="IPR051010">
    <property type="entry name" value="BCAA_transport"/>
</dbReference>
<name>A0A0J6V8S9_9HYPH</name>
<comment type="caution">
    <text evidence="6">The sequence shown here is derived from an EMBL/GenBank/DDBJ whole genome shotgun (WGS) entry which is preliminary data.</text>
</comment>
<reference evidence="6 7" key="1">
    <citation type="submission" date="2015-03" db="EMBL/GenBank/DDBJ databases">
        <title>Genome sequencing of Methylobacterium variabile DSM 16961.</title>
        <authorList>
            <person name="Chaudhry V."/>
            <person name="Patil P.B."/>
        </authorList>
    </citation>
    <scope>NUCLEOTIDE SEQUENCE [LARGE SCALE GENOMIC DNA]</scope>
    <source>
        <strain evidence="6 7">DSM 16961</strain>
    </source>
</reference>
<sequence>MTETTRHAPTRRTLLAAGAAALAAPRAFAQSPAEVKVGLLVPLSGLYARPGSVMRMGAEMAVDHVNKAGGIKALGGAKLRLVVLDCGDTTEKAKNAAQRMVAQEPDLVAASGAYLSSFTLAVTEVTERARLPVLTLSYSDLITERGFHYVFQTSATAASQARQALPLIMRLAETAAGKRPKTVAIITDNTGASVASAKPMREGLLKEVGLDLVMDETFTPPLSDATPLVQKVRSTRPDLLFFLPTVISDAKLVLEKMNEFGLSQGRIPTISFGIAIAEPDILQTISPSLLQGVLTCVGSWATKGHEELVKELKARFNEPWMTQNAISTYGDVWVIRDALEKAGKADKDAVAEALRTMDGGPSKYFPGGLIKFDQKGRRVDAEMTVVQWQNGIPVTVFPRQLAVAEPFWPKR</sequence>
<dbReference type="GO" id="GO:0006865">
    <property type="term" value="P:amino acid transport"/>
    <property type="evidence" value="ECO:0007669"/>
    <property type="project" value="UniProtKB-KW"/>
</dbReference>
<dbReference type="AlphaFoldDB" id="A0A0J6V8S9"/>
<dbReference type="InterPro" id="IPR028082">
    <property type="entry name" value="Peripla_BP_I"/>
</dbReference>
<keyword evidence="2 4" id="KW-0732">Signal</keyword>
<keyword evidence="3" id="KW-0813">Transport</keyword>
<accession>A0A0J6V8S9</accession>